<dbReference type="AlphaFoldDB" id="A0A0P0GN55"/>
<evidence type="ECO:0000259" key="6">
    <source>
        <dbReference type="Pfam" id="PF25944"/>
    </source>
</evidence>
<dbReference type="GO" id="GO:0030313">
    <property type="term" value="C:cell envelope"/>
    <property type="evidence" value="ECO:0007669"/>
    <property type="project" value="UniProtKB-SubCell"/>
</dbReference>
<evidence type="ECO:0000256" key="1">
    <source>
        <dbReference type="ARBA" id="ARBA00004196"/>
    </source>
</evidence>
<dbReference type="KEGG" id="bcel:BcellWH2_05502"/>
<dbReference type="GO" id="GO:0046677">
    <property type="term" value="P:response to antibiotic"/>
    <property type="evidence" value="ECO:0007669"/>
    <property type="project" value="TreeGrafter"/>
</dbReference>
<reference evidence="8 9" key="1">
    <citation type="journal article" date="2015" name="Science">
        <title>Genetic determinants of in vivo fitness and diet responsiveness in multiple human gut Bacteroides.</title>
        <authorList>
            <person name="Wu M."/>
            <person name="McNulty N.P."/>
            <person name="Rodionov D.A."/>
            <person name="Khoroshkin M.S."/>
            <person name="Griffin N.W."/>
            <person name="Cheng J."/>
            <person name="Latreille P."/>
            <person name="Kerstetter R.A."/>
            <person name="Terrapon N."/>
            <person name="Henrissat B."/>
            <person name="Osterman A.L."/>
            <person name="Gordon J.I."/>
        </authorList>
    </citation>
    <scope>NUCLEOTIDE SEQUENCE [LARGE SCALE GENOMIC DNA]</scope>
    <source>
        <strain evidence="8 9">WH2</strain>
    </source>
</reference>
<evidence type="ECO:0000259" key="4">
    <source>
        <dbReference type="Pfam" id="PF25876"/>
    </source>
</evidence>
<evidence type="ECO:0000313" key="9">
    <source>
        <dbReference type="Proteomes" id="UP000061809"/>
    </source>
</evidence>
<dbReference type="InterPro" id="IPR058625">
    <property type="entry name" value="MdtA-like_BSH"/>
</dbReference>
<dbReference type="EMBL" id="CP012801">
    <property type="protein sequence ID" value="ALJ62700.1"/>
    <property type="molecule type" value="Genomic_DNA"/>
</dbReference>
<evidence type="ECO:0000313" key="8">
    <source>
        <dbReference type="EMBL" id="ALJ62700.1"/>
    </source>
</evidence>
<organism evidence="8 9">
    <name type="scientific">Bacteroides cellulosilyticus</name>
    <dbReference type="NCBI Taxonomy" id="246787"/>
    <lineage>
        <taxon>Bacteria</taxon>
        <taxon>Pseudomonadati</taxon>
        <taxon>Bacteroidota</taxon>
        <taxon>Bacteroidia</taxon>
        <taxon>Bacteroidales</taxon>
        <taxon>Bacteroidaceae</taxon>
        <taxon>Bacteroides</taxon>
    </lineage>
</organism>
<sequence length="371" mass="40886">MKRIIGVILLACTMCLSSCKNREVKETLPLCRVMTVAAKAVEINESYSASIQGRQDIDIYPQISGTITELRVYEGKTVRKGEVMFVIDQVPYRAAWRKTMADVHAAEAQVETARLEYRSKQQLFAEKVVSEYDLSTAKNALAIAEATLEQAKALEEDARNSLSYTEVKSPSNGVVGTLPYREGALVSASMAIPLTSVSDNLEMYVYFSITEKRVHSLLRQYGSHDEVIRQMPPVRLQLNDGSLYDGQGHVESISGIINRKTGTVSVRSIFDNTNRTLLSGGIGNVIIPHREDSVIVIPQTATTELQNKILAYKVAEDGCVHSCELTVEKLNDGKDYIVRSGLVVGDVIVTEGTGLLQDGIQIDIRKDEPSK</sequence>
<accession>A0A0P0GN55</accession>
<dbReference type="NCBIfam" id="TIGR01730">
    <property type="entry name" value="RND_mfp"/>
    <property type="match status" value="1"/>
</dbReference>
<protein>
    <submittedName>
        <fullName evidence="8">Multidrug resistance protein MdtE</fullName>
    </submittedName>
</protein>
<dbReference type="SUPFAM" id="SSF111369">
    <property type="entry name" value="HlyD-like secretion proteins"/>
    <property type="match status" value="1"/>
</dbReference>
<evidence type="ECO:0000259" key="7">
    <source>
        <dbReference type="Pfam" id="PF25967"/>
    </source>
</evidence>
<feature type="domain" description="Multidrug resistance protein MdtA-like alpha-helical hairpin" evidence="4">
    <location>
        <begin position="101"/>
        <end position="165"/>
    </location>
</feature>
<comment type="similarity">
    <text evidence="2">Belongs to the membrane fusion protein (MFP) (TC 8.A.1) family.</text>
</comment>
<dbReference type="InterPro" id="IPR058626">
    <property type="entry name" value="MdtA-like_b-barrel"/>
</dbReference>
<dbReference type="Pfam" id="PF25967">
    <property type="entry name" value="RND-MFP_C"/>
    <property type="match status" value="1"/>
</dbReference>
<comment type="subcellular location">
    <subcellularLocation>
        <location evidence="1">Cell envelope</location>
    </subcellularLocation>
</comment>
<dbReference type="RefSeq" id="WP_029428047.1">
    <property type="nucleotide sequence ID" value="NZ_CP012801.1"/>
</dbReference>
<dbReference type="Pfam" id="PF25876">
    <property type="entry name" value="HH_MFP_RND"/>
    <property type="match status" value="1"/>
</dbReference>
<dbReference type="PANTHER" id="PTHR30158:SF23">
    <property type="entry name" value="MULTIDRUG RESISTANCE PROTEIN MEXA"/>
    <property type="match status" value="1"/>
</dbReference>
<evidence type="ECO:0000256" key="2">
    <source>
        <dbReference type="ARBA" id="ARBA00009477"/>
    </source>
</evidence>
<evidence type="ECO:0000259" key="5">
    <source>
        <dbReference type="Pfam" id="PF25917"/>
    </source>
</evidence>
<dbReference type="Gene3D" id="2.40.30.170">
    <property type="match status" value="1"/>
</dbReference>
<dbReference type="Pfam" id="PF25917">
    <property type="entry name" value="BSH_RND"/>
    <property type="match status" value="1"/>
</dbReference>
<dbReference type="Gene3D" id="2.40.420.20">
    <property type="match status" value="1"/>
</dbReference>
<keyword evidence="3" id="KW-0175">Coiled coil</keyword>
<proteinExistence type="inferred from homology"/>
<gene>
    <name evidence="8" type="primary">mdtE_5</name>
    <name evidence="8" type="ORF">BcellWH2_05502</name>
</gene>
<dbReference type="InterPro" id="IPR058624">
    <property type="entry name" value="MdtA-like_HH"/>
</dbReference>
<feature type="domain" description="Multidrug resistance protein MdtA-like beta-barrel" evidence="6">
    <location>
        <begin position="203"/>
        <end position="285"/>
    </location>
</feature>
<dbReference type="Gene3D" id="2.40.50.100">
    <property type="match status" value="1"/>
</dbReference>
<name>A0A0P0GN55_9BACE</name>
<dbReference type="PATRIC" id="fig|246787.4.peg.5678"/>
<dbReference type="GO" id="GO:0022857">
    <property type="term" value="F:transmembrane transporter activity"/>
    <property type="evidence" value="ECO:0007669"/>
    <property type="project" value="InterPro"/>
</dbReference>
<dbReference type="Pfam" id="PF25944">
    <property type="entry name" value="Beta-barrel_RND"/>
    <property type="match status" value="1"/>
</dbReference>
<feature type="domain" description="Multidrug resistance protein MdtA-like C-terminal permuted SH3" evidence="7">
    <location>
        <begin position="294"/>
        <end position="353"/>
    </location>
</feature>
<dbReference type="PANTHER" id="PTHR30158">
    <property type="entry name" value="ACRA/E-RELATED COMPONENT OF DRUG EFFLUX TRANSPORTER"/>
    <property type="match status" value="1"/>
</dbReference>
<dbReference type="InterPro" id="IPR006143">
    <property type="entry name" value="RND_pump_MFP"/>
</dbReference>
<dbReference type="Proteomes" id="UP000061809">
    <property type="component" value="Chromosome"/>
</dbReference>
<evidence type="ECO:0000256" key="3">
    <source>
        <dbReference type="SAM" id="Coils"/>
    </source>
</evidence>
<feature type="domain" description="Multidrug resistance protein MdtA-like barrel-sandwich hybrid" evidence="5">
    <location>
        <begin position="57"/>
        <end position="192"/>
    </location>
</feature>
<feature type="coiled-coil region" evidence="3">
    <location>
        <begin position="103"/>
        <end position="161"/>
    </location>
</feature>
<dbReference type="GO" id="GO:0005886">
    <property type="term" value="C:plasma membrane"/>
    <property type="evidence" value="ECO:0007669"/>
    <property type="project" value="TreeGrafter"/>
</dbReference>
<dbReference type="Gene3D" id="1.10.287.470">
    <property type="entry name" value="Helix hairpin bin"/>
    <property type="match status" value="1"/>
</dbReference>
<dbReference type="InterPro" id="IPR058627">
    <property type="entry name" value="MdtA-like_C"/>
</dbReference>